<sequence length="580" mass="64105">MPTLEINNFNIVCSVLGGFITLFGLVSYLFKERFYLSEALISTLAGVAFSPHATNFIRPMDYAMGSQTNLDAITMYFTRLVLGVQLVIAGVQLPGRYLQTEWKSLALLLGPGMAIMWLSSGLLIWGLVPNISLIQALAVGACVTPTDPVLSNSIVKGKFADKNIPRPLQRIIIAESGANDGLGYPFLFLALYLMKYTQGPGFSGGAGKAIALWVYETLVYEIVLSCVYGAVVGWLSMKLLHWAEEKRYVDRESFLVFAISLGLFIMGTCGLIGTDDLLACFIAGNAFTHDDWFRLETMDDSLQPTIDMLLNLAIFVWFGAVCPWVLFAHNDIVPIYRLIVLGILILLFRRLPIVFAMHKYIHQIEQVSQALFVGFFGPIGVGAIFYLSVCRQFLLEEMIVDGEVRPDAARTAEVTYIVVWFLVICSIFVHGLSVPLGKAGYHIPRTISTALSSASADQEAIRLPSSLNTHSTATAESRRGLHFYRKRGKAPNPREPPRIVFQIAGSQQRREEQQEDQQVQQQRQDAEVAAAANASADETLSPQTTMPSVPTPVTIHEPRRPIRLMGDDGRVTETLNGDSE</sequence>
<comment type="similarity">
    <text evidence="2">Belongs to the fungal Na(+)/H(+) exchanger family.</text>
</comment>
<evidence type="ECO:0000313" key="15">
    <source>
        <dbReference type="Proteomes" id="UP000053095"/>
    </source>
</evidence>
<keyword evidence="8" id="KW-0406">Ion transport</keyword>
<feature type="domain" description="Cation/H+ exchanger transmembrane" evidence="13">
    <location>
        <begin position="25"/>
        <end position="435"/>
    </location>
</feature>
<keyword evidence="6 12" id="KW-1133">Transmembrane helix</keyword>
<evidence type="ECO:0000256" key="5">
    <source>
        <dbReference type="ARBA" id="ARBA00022692"/>
    </source>
</evidence>
<evidence type="ECO:0000256" key="9">
    <source>
        <dbReference type="ARBA" id="ARBA00023136"/>
    </source>
</evidence>
<name>A0A6N4SLV6_TALPI</name>
<feature type="compositionally biased region" description="Polar residues" evidence="11">
    <location>
        <begin position="465"/>
        <end position="475"/>
    </location>
</feature>
<dbReference type="PANTHER" id="PTHR31382:SF1">
    <property type="entry name" value="SODIUM ION_PROTON EXCHANGER (EUROFUNG)"/>
    <property type="match status" value="1"/>
</dbReference>
<dbReference type="GO" id="GO:0036376">
    <property type="term" value="P:sodium ion export across plasma membrane"/>
    <property type="evidence" value="ECO:0007669"/>
    <property type="project" value="InterPro"/>
</dbReference>
<evidence type="ECO:0000256" key="7">
    <source>
        <dbReference type="ARBA" id="ARBA00023053"/>
    </source>
</evidence>
<dbReference type="GO" id="GO:0015385">
    <property type="term" value="F:sodium:proton antiporter activity"/>
    <property type="evidence" value="ECO:0007669"/>
    <property type="project" value="InterPro"/>
</dbReference>
<dbReference type="Pfam" id="PF00999">
    <property type="entry name" value="Na_H_Exchanger"/>
    <property type="match status" value="1"/>
</dbReference>
<dbReference type="Proteomes" id="UP000053095">
    <property type="component" value="Unassembled WGS sequence"/>
</dbReference>
<dbReference type="GO" id="GO:0042391">
    <property type="term" value="P:regulation of membrane potential"/>
    <property type="evidence" value="ECO:0007669"/>
    <property type="project" value="InterPro"/>
</dbReference>
<dbReference type="EMBL" id="DF933835">
    <property type="protein sequence ID" value="GAM40704.1"/>
    <property type="molecule type" value="Genomic_DNA"/>
</dbReference>
<feature type="transmembrane region" description="Helical" evidence="12">
    <location>
        <begin position="105"/>
        <end position="128"/>
    </location>
</feature>
<evidence type="ECO:0000256" key="8">
    <source>
        <dbReference type="ARBA" id="ARBA00023065"/>
    </source>
</evidence>
<keyword evidence="3" id="KW-0813">Transport</keyword>
<feature type="transmembrane region" description="Helical" evidence="12">
    <location>
        <begin position="414"/>
        <end position="436"/>
    </location>
</feature>
<feature type="transmembrane region" description="Helical" evidence="12">
    <location>
        <begin position="210"/>
        <end position="234"/>
    </location>
</feature>
<feature type="transmembrane region" description="Helical" evidence="12">
    <location>
        <begin position="73"/>
        <end position="93"/>
    </location>
</feature>
<dbReference type="GO" id="GO:0120029">
    <property type="term" value="P:proton export across plasma membrane"/>
    <property type="evidence" value="ECO:0007669"/>
    <property type="project" value="InterPro"/>
</dbReference>
<accession>A0A6N4SLV6</accession>
<dbReference type="InterPro" id="IPR006153">
    <property type="entry name" value="Cation/H_exchanger_TM"/>
</dbReference>
<evidence type="ECO:0000256" key="12">
    <source>
        <dbReference type="SAM" id="Phobius"/>
    </source>
</evidence>
<dbReference type="AlphaFoldDB" id="A0A6N4SLV6"/>
<reference evidence="15" key="1">
    <citation type="journal article" date="2015" name="Genome Announc.">
        <title>Draft genome sequence of Talaromyces cellulolyticus strain Y-94, a source of lignocellulosic biomass-degrading enzymes.</title>
        <authorList>
            <person name="Fujii T."/>
            <person name="Koike H."/>
            <person name="Sawayama S."/>
            <person name="Yano S."/>
            <person name="Inoue H."/>
        </authorList>
    </citation>
    <scope>NUCLEOTIDE SEQUENCE [LARGE SCALE GENOMIC DNA]</scope>
    <source>
        <strain evidence="15">Y-94</strain>
    </source>
</reference>
<feature type="transmembrane region" description="Helical" evidence="12">
    <location>
        <begin position="308"/>
        <end position="329"/>
    </location>
</feature>
<feature type="transmembrane region" description="Helical" evidence="12">
    <location>
        <begin position="335"/>
        <end position="358"/>
    </location>
</feature>
<comment type="caution">
    <text evidence="14">The sequence shown here is derived from an EMBL/GenBank/DDBJ whole genome shotgun (WGS) entry which is preliminary data.</text>
</comment>
<keyword evidence="9 12" id="KW-0472">Membrane</keyword>
<evidence type="ECO:0000313" key="14">
    <source>
        <dbReference type="EMBL" id="GAM40704.1"/>
    </source>
</evidence>
<organism evidence="14 15">
    <name type="scientific">Talaromyces pinophilus</name>
    <name type="common">Penicillium pinophilum</name>
    <dbReference type="NCBI Taxonomy" id="128442"/>
    <lineage>
        <taxon>Eukaryota</taxon>
        <taxon>Fungi</taxon>
        <taxon>Dikarya</taxon>
        <taxon>Ascomycota</taxon>
        <taxon>Pezizomycotina</taxon>
        <taxon>Eurotiomycetes</taxon>
        <taxon>Eurotiomycetidae</taxon>
        <taxon>Eurotiales</taxon>
        <taxon>Trichocomaceae</taxon>
        <taxon>Talaromyces</taxon>
        <taxon>Talaromyces sect. Talaromyces</taxon>
    </lineage>
</organism>
<dbReference type="FunFam" id="1.20.1530.20:FF:000015">
    <property type="entry name" value="Na(+)/H(+) antiporter 2"/>
    <property type="match status" value="1"/>
</dbReference>
<feature type="compositionally biased region" description="Basic residues" evidence="11">
    <location>
        <begin position="480"/>
        <end position="489"/>
    </location>
</feature>
<gene>
    <name evidence="14" type="ORF">TCE0_039f13256</name>
</gene>
<feature type="transmembrane region" description="Helical" evidence="12">
    <location>
        <begin position="182"/>
        <end position="198"/>
    </location>
</feature>
<protein>
    <recommendedName>
        <fullName evidence="13">Cation/H+ exchanger transmembrane domain-containing protein</fullName>
    </recommendedName>
</protein>
<keyword evidence="15" id="KW-1185">Reference proteome</keyword>
<feature type="compositionally biased region" description="Basic and acidic residues" evidence="11">
    <location>
        <begin position="556"/>
        <end position="571"/>
    </location>
</feature>
<proteinExistence type="inferred from homology"/>
<keyword evidence="5 12" id="KW-0812">Transmembrane</keyword>
<evidence type="ECO:0000256" key="10">
    <source>
        <dbReference type="ARBA" id="ARBA00023201"/>
    </source>
</evidence>
<dbReference type="InterPro" id="IPR004712">
    <property type="entry name" value="Na+/H+_antiporter_fungi"/>
</dbReference>
<dbReference type="GO" id="GO:0005886">
    <property type="term" value="C:plasma membrane"/>
    <property type="evidence" value="ECO:0007669"/>
    <property type="project" value="InterPro"/>
</dbReference>
<evidence type="ECO:0000256" key="2">
    <source>
        <dbReference type="ARBA" id="ARBA00005248"/>
    </source>
</evidence>
<evidence type="ECO:0000256" key="11">
    <source>
        <dbReference type="SAM" id="MobiDB-lite"/>
    </source>
</evidence>
<evidence type="ECO:0000256" key="1">
    <source>
        <dbReference type="ARBA" id="ARBA00004141"/>
    </source>
</evidence>
<keyword evidence="4" id="KW-0050">Antiport</keyword>
<evidence type="ECO:0000256" key="3">
    <source>
        <dbReference type="ARBA" id="ARBA00022448"/>
    </source>
</evidence>
<feature type="compositionally biased region" description="Polar residues" evidence="11">
    <location>
        <begin position="536"/>
        <end position="548"/>
    </location>
</feature>
<feature type="compositionally biased region" description="Low complexity" evidence="11">
    <location>
        <begin position="516"/>
        <end position="532"/>
    </location>
</feature>
<dbReference type="PANTHER" id="PTHR31382">
    <property type="entry name" value="NA(+)/H(+) ANTIPORTER"/>
    <property type="match status" value="1"/>
</dbReference>
<feature type="transmembrane region" description="Helical" evidence="12">
    <location>
        <begin position="370"/>
        <end position="394"/>
    </location>
</feature>
<comment type="subcellular location">
    <subcellularLocation>
        <location evidence="1">Membrane</location>
        <topology evidence="1">Multi-pass membrane protein</topology>
    </subcellularLocation>
</comment>
<evidence type="ECO:0000256" key="4">
    <source>
        <dbReference type="ARBA" id="ARBA00022449"/>
    </source>
</evidence>
<feature type="transmembrane region" description="Helical" evidence="12">
    <location>
        <begin position="254"/>
        <end position="287"/>
    </location>
</feature>
<feature type="transmembrane region" description="Helical" evidence="12">
    <location>
        <begin position="6"/>
        <end position="28"/>
    </location>
</feature>
<evidence type="ECO:0000259" key="13">
    <source>
        <dbReference type="Pfam" id="PF00999"/>
    </source>
</evidence>
<feature type="transmembrane region" description="Helical" evidence="12">
    <location>
        <begin position="35"/>
        <end position="53"/>
    </location>
</feature>
<keyword evidence="10" id="KW-0739">Sodium transport</keyword>
<feature type="region of interest" description="Disordered" evidence="11">
    <location>
        <begin position="462"/>
        <end position="580"/>
    </location>
</feature>
<keyword evidence="7" id="KW-0915">Sodium</keyword>
<evidence type="ECO:0000256" key="6">
    <source>
        <dbReference type="ARBA" id="ARBA00022989"/>
    </source>
</evidence>